<protein>
    <submittedName>
        <fullName evidence="3">Uncharacterized protein</fullName>
    </submittedName>
</protein>
<evidence type="ECO:0000313" key="3">
    <source>
        <dbReference type="EMBL" id="KAJ8936786.1"/>
    </source>
</evidence>
<dbReference type="Gene3D" id="3.40.50.720">
    <property type="entry name" value="NAD(P)-binding Rossmann-like Domain"/>
    <property type="match status" value="1"/>
</dbReference>
<dbReference type="EMBL" id="JAPWTK010000712">
    <property type="protein sequence ID" value="KAJ8936786.1"/>
    <property type="molecule type" value="Genomic_DNA"/>
</dbReference>
<evidence type="ECO:0000256" key="2">
    <source>
        <dbReference type="ARBA" id="ARBA00023002"/>
    </source>
</evidence>
<sequence>MQVIYFTGLSPQPGKVAVITGGTRGIGLEVIRMLLNCDITVILGKHRLYAYLTRIFILGCRNIEQGKILLDILQKEEVLKGKLDVYKLDVSSMNSVKTFTEAVKQKIF</sequence>
<keyword evidence="2" id="KW-0560">Oxidoreductase</keyword>
<dbReference type="PANTHER" id="PTHR24320:SF264">
    <property type="entry name" value="DEHYDROGENASE_REDUCTASE SDR FAMILY MEMBER ON CHROMOSOME X"/>
    <property type="match status" value="1"/>
</dbReference>
<evidence type="ECO:0000313" key="4">
    <source>
        <dbReference type="Proteomes" id="UP001162162"/>
    </source>
</evidence>
<comment type="caution">
    <text evidence="3">The sequence shown here is derived from an EMBL/GenBank/DDBJ whole genome shotgun (WGS) entry which is preliminary data.</text>
</comment>
<dbReference type="InterPro" id="IPR036291">
    <property type="entry name" value="NAD(P)-bd_dom_sf"/>
</dbReference>
<proteinExistence type="inferred from homology"/>
<dbReference type="AlphaFoldDB" id="A0AAV8XCY9"/>
<dbReference type="GO" id="GO:0016491">
    <property type="term" value="F:oxidoreductase activity"/>
    <property type="evidence" value="ECO:0007669"/>
    <property type="project" value="UniProtKB-KW"/>
</dbReference>
<evidence type="ECO:0000256" key="1">
    <source>
        <dbReference type="ARBA" id="ARBA00006484"/>
    </source>
</evidence>
<reference evidence="3" key="1">
    <citation type="journal article" date="2023" name="Insect Mol. Biol.">
        <title>Genome sequencing provides insights into the evolution of gene families encoding plant cell wall-degrading enzymes in longhorned beetles.</title>
        <authorList>
            <person name="Shin N.R."/>
            <person name="Okamura Y."/>
            <person name="Kirsch R."/>
            <person name="Pauchet Y."/>
        </authorList>
    </citation>
    <scope>NUCLEOTIDE SEQUENCE</scope>
    <source>
        <strain evidence="3">AMC_N1</strain>
    </source>
</reference>
<comment type="similarity">
    <text evidence="1">Belongs to the short-chain dehydrogenases/reductases (SDR) family.</text>
</comment>
<accession>A0AAV8XCY9</accession>
<dbReference type="Proteomes" id="UP001162162">
    <property type="component" value="Unassembled WGS sequence"/>
</dbReference>
<keyword evidence="4" id="KW-1185">Reference proteome</keyword>
<dbReference type="SUPFAM" id="SSF51735">
    <property type="entry name" value="NAD(P)-binding Rossmann-fold domains"/>
    <property type="match status" value="1"/>
</dbReference>
<name>A0AAV8XCY9_9CUCU</name>
<gene>
    <name evidence="3" type="ORF">NQ318_009002</name>
</gene>
<organism evidence="3 4">
    <name type="scientific">Aromia moschata</name>
    <dbReference type="NCBI Taxonomy" id="1265417"/>
    <lineage>
        <taxon>Eukaryota</taxon>
        <taxon>Metazoa</taxon>
        <taxon>Ecdysozoa</taxon>
        <taxon>Arthropoda</taxon>
        <taxon>Hexapoda</taxon>
        <taxon>Insecta</taxon>
        <taxon>Pterygota</taxon>
        <taxon>Neoptera</taxon>
        <taxon>Endopterygota</taxon>
        <taxon>Coleoptera</taxon>
        <taxon>Polyphaga</taxon>
        <taxon>Cucujiformia</taxon>
        <taxon>Chrysomeloidea</taxon>
        <taxon>Cerambycidae</taxon>
        <taxon>Cerambycinae</taxon>
        <taxon>Callichromatini</taxon>
        <taxon>Aromia</taxon>
    </lineage>
</organism>
<dbReference type="PANTHER" id="PTHR24320">
    <property type="entry name" value="RETINOL DEHYDROGENASE"/>
    <property type="match status" value="1"/>
</dbReference>